<feature type="compositionally biased region" description="Basic and acidic residues" evidence="4">
    <location>
        <begin position="161"/>
        <end position="173"/>
    </location>
</feature>
<sequence length="262" mass="29275">MLSDGFGLGFSNNPSVANFSLPSIHTVGTPVYSTKEQSYSSACDNSRHVSDGPRFDESRLNIGTPHTPRVSQELQVSLSNEDACDDEKNLQATVRGGRWSFNEHERFLAGFRAYGHKWKRVQQVVRTRSVTQVRTHAQKYLLKLAKIRKEKQSSTIDTPTGEEKKSLSQDGTKRSSSSFRTPQVTSTWSSVRENALLKSPASASYLNSNIEALTDVDKRYIAAAAATLCNLMRQSNEYIKDERTNSVCLDAFSHLNQFSQTI</sequence>
<dbReference type="GO" id="GO:0003677">
    <property type="term" value="F:DNA binding"/>
    <property type="evidence" value="ECO:0007669"/>
    <property type="project" value="InterPro"/>
</dbReference>
<dbReference type="SMART" id="SM00717">
    <property type="entry name" value="SANT"/>
    <property type="match status" value="1"/>
</dbReference>
<keyword evidence="1" id="KW-0805">Transcription regulation</keyword>
<evidence type="ECO:0000256" key="2">
    <source>
        <dbReference type="ARBA" id="ARBA00023163"/>
    </source>
</evidence>
<reference evidence="7" key="2">
    <citation type="submission" date="2011-02" db="EMBL/GenBank/DDBJ databases">
        <authorList>
            <person name="MacLean D."/>
        </authorList>
    </citation>
    <scope>NUCLEOTIDE SEQUENCE</scope>
</reference>
<evidence type="ECO:0000256" key="1">
    <source>
        <dbReference type="ARBA" id="ARBA00023015"/>
    </source>
</evidence>
<dbReference type="EMBL" id="FR824050">
    <property type="protein sequence ID" value="CCA14648.1"/>
    <property type="molecule type" value="Genomic_DNA"/>
</dbReference>
<dbReference type="AlphaFoldDB" id="F0W0S4"/>
<name>F0W0S4_9STRA</name>
<dbReference type="NCBIfam" id="TIGR01557">
    <property type="entry name" value="myb_SHAQKYF"/>
    <property type="match status" value="1"/>
</dbReference>
<dbReference type="PANTHER" id="PTHR12802:SF155">
    <property type="entry name" value="DEUBIQUITINASE MYSM1"/>
    <property type="match status" value="1"/>
</dbReference>
<dbReference type="PROSITE" id="PS50090">
    <property type="entry name" value="MYB_LIKE"/>
    <property type="match status" value="1"/>
</dbReference>
<dbReference type="InterPro" id="IPR017930">
    <property type="entry name" value="Myb_dom"/>
</dbReference>
<keyword evidence="2" id="KW-0804">Transcription</keyword>
<organism evidence="7">
    <name type="scientific">Albugo laibachii Nc14</name>
    <dbReference type="NCBI Taxonomy" id="890382"/>
    <lineage>
        <taxon>Eukaryota</taxon>
        <taxon>Sar</taxon>
        <taxon>Stramenopiles</taxon>
        <taxon>Oomycota</taxon>
        <taxon>Peronosporomycetes</taxon>
        <taxon>Albuginales</taxon>
        <taxon>Albuginaceae</taxon>
        <taxon>Albugo</taxon>
    </lineage>
</organism>
<evidence type="ECO:0000259" key="5">
    <source>
        <dbReference type="PROSITE" id="PS50090"/>
    </source>
</evidence>
<evidence type="ECO:0000256" key="4">
    <source>
        <dbReference type="SAM" id="MobiDB-lite"/>
    </source>
</evidence>
<protein>
    <submittedName>
        <fullName evidence="7">Uncharacterized protein AlNc14C5G709</fullName>
    </submittedName>
</protein>
<dbReference type="Gene3D" id="1.10.10.60">
    <property type="entry name" value="Homeodomain-like"/>
    <property type="match status" value="1"/>
</dbReference>
<dbReference type="InterPro" id="IPR009057">
    <property type="entry name" value="Homeodomain-like_sf"/>
</dbReference>
<gene>
    <name evidence="7" type="primary">AlNc14C5G709</name>
    <name evidence="7" type="ORF">ALNC14_007910</name>
</gene>
<dbReference type="InterPro" id="IPR001005">
    <property type="entry name" value="SANT/Myb"/>
</dbReference>
<keyword evidence="3" id="KW-0539">Nucleus</keyword>
<feature type="region of interest" description="Disordered" evidence="4">
    <location>
        <begin position="151"/>
        <end position="185"/>
    </location>
</feature>
<dbReference type="Pfam" id="PF00249">
    <property type="entry name" value="Myb_DNA-binding"/>
    <property type="match status" value="1"/>
</dbReference>
<accession>F0W0S4</accession>
<dbReference type="PROSITE" id="PS51294">
    <property type="entry name" value="HTH_MYB"/>
    <property type="match status" value="1"/>
</dbReference>
<evidence type="ECO:0000313" key="7">
    <source>
        <dbReference type="EMBL" id="CCA14648.1"/>
    </source>
</evidence>
<dbReference type="PANTHER" id="PTHR12802">
    <property type="entry name" value="SWI/SNF COMPLEX-RELATED"/>
    <property type="match status" value="1"/>
</dbReference>
<evidence type="ECO:0000259" key="6">
    <source>
        <dbReference type="PROSITE" id="PS51294"/>
    </source>
</evidence>
<feature type="domain" description="Myb-like" evidence="5">
    <location>
        <begin position="91"/>
        <end position="141"/>
    </location>
</feature>
<proteinExistence type="predicted"/>
<dbReference type="SUPFAM" id="SSF46689">
    <property type="entry name" value="Homeodomain-like"/>
    <property type="match status" value="1"/>
</dbReference>
<reference evidence="7" key="1">
    <citation type="journal article" date="2011" name="PLoS Biol.">
        <title>Gene gain and loss during evolution of obligate parasitism in the white rust pathogen of Arabidopsis thaliana.</title>
        <authorList>
            <person name="Kemen E."/>
            <person name="Gardiner A."/>
            <person name="Schultz-Larsen T."/>
            <person name="Kemen A.C."/>
            <person name="Balmuth A.L."/>
            <person name="Robert-Seilaniantz A."/>
            <person name="Bailey K."/>
            <person name="Holub E."/>
            <person name="Studholme D.J."/>
            <person name="Maclean D."/>
            <person name="Jones J.D."/>
        </authorList>
    </citation>
    <scope>NUCLEOTIDE SEQUENCE</scope>
</reference>
<dbReference type="HOGENOM" id="CLU_1063262_0_0_1"/>
<dbReference type="InterPro" id="IPR006447">
    <property type="entry name" value="Myb_dom_plants"/>
</dbReference>
<feature type="domain" description="HTH myb-type" evidence="6">
    <location>
        <begin position="91"/>
        <end position="145"/>
    </location>
</feature>
<dbReference type="CDD" id="cd00167">
    <property type="entry name" value="SANT"/>
    <property type="match status" value="1"/>
</dbReference>
<evidence type="ECO:0000256" key="3">
    <source>
        <dbReference type="ARBA" id="ARBA00023242"/>
    </source>
</evidence>
<feature type="compositionally biased region" description="Polar residues" evidence="4">
    <location>
        <begin position="174"/>
        <end position="185"/>
    </location>
</feature>